<feature type="domain" description="Integrase catalytic" evidence="6">
    <location>
        <begin position="1008"/>
        <end position="1158"/>
    </location>
</feature>
<dbReference type="Gene3D" id="1.10.340.70">
    <property type="match status" value="1"/>
</dbReference>
<dbReference type="Proteomes" id="UP000030764">
    <property type="component" value="Unassembled WGS sequence"/>
</dbReference>
<dbReference type="Gene3D" id="2.40.70.10">
    <property type="entry name" value="Acid Proteases"/>
    <property type="match status" value="1"/>
</dbReference>
<dbReference type="GO" id="GO:0042575">
    <property type="term" value="C:DNA polymerase complex"/>
    <property type="evidence" value="ECO:0007669"/>
    <property type="project" value="UniProtKB-ARBA"/>
</dbReference>
<feature type="region of interest" description="Disordered" evidence="5">
    <location>
        <begin position="166"/>
        <end position="203"/>
    </location>
</feature>
<dbReference type="Gene3D" id="3.10.20.370">
    <property type="match status" value="1"/>
</dbReference>
<evidence type="ECO:0000313" key="8">
    <source>
        <dbReference type="Proteomes" id="UP000030764"/>
    </source>
</evidence>
<keyword evidence="4" id="KW-0548">Nucleotidyltransferase</keyword>
<gene>
    <name evidence="7" type="ORF">M513_02326</name>
</gene>
<dbReference type="EMBL" id="KL363192">
    <property type="protein sequence ID" value="KFD56650.1"/>
    <property type="molecule type" value="Genomic_DNA"/>
</dbReference>
<dbReference type="InterPro" id="IPR041577">
    <property type="entry name" value="RT_RNaseH_2"/>
</dbReference>
<dbReference type="Pfam" id="PF00078">
    <property type="entry name" value="RVT_1"/>
    <property type="match status" value="1"/>
</dbReference>
<evidence type="ECO:0000259" key="6">
    <source>
        <dbReference type="PROSITE" id="PS50994"/>
    </source>
</evidence>
<dbReference type="CDD" id="cd01647">
    <property type="entry name" value="RT_LTR"/>
    <property type="match status" value="1"/>
</dbReference>
<evidence type="ECO:0000256" key="4">
    <source>
        <dbReference type="ARBA" id="ARBA00022918"/>
    </source>
</evidence>
<dbReference type="GO" id="GO:0003964">
    <property type="term" value="F:RNA-directed DNA polymerase activity"/>
    <property type="evidence" value="ECO:0007669"/>
    <property type="project" value="UniProtKB-KW"/>
</dbReference>
<dbReference type="InterPro" id="IPR000477">
    <property type="entry name" value="RT_dom"/>
</dbReference>
<keyword evidence="8" id="KW-1185">Reference proteome</keyword>
<dbReference type="FunFam" id="3.10.20.370:FF:000001">
    <property type="entry name" value="Retrovirus-related Pol polyprotein from transposon 17.6-like protein"/>
    <property type="match status" value="1"/>
</dbReference>
<dbReference type="SUPFAM" id="SSF50630">
    <property type="entry name" value="Acid proteases"/>
    <property type="match status" value="1"/>
</dbReference>
<evidence type="ECO:0000256" key="2">
    <source>
        <dbReference type="ARBA" id="ARBA00022722"/>
    </source>
</evidence>
<dbReference type="SUPFAM" id="SSF56672">
    <property type="entry name" value="DNA/RNA polymerases"/>
    <property type="match status" value="1"/>
</dbReference>
<evidence type="ECO:0000256" key="1">
    <source>
        <dbReference type="ARBA" id="ARBA00012493"/>
    </source>
</evidence>
<organism evidence="7 8">
    <name type="scientific">Trichuris suis</name>
    <name type="common">pig whipworm</name>
    <dbReference type="NCBI Taxonomy" id="68888"/>
    <lineage>
        <taxon>Eukaryota</taxon>
        <taxon>Metazoa</taxon>
        <taxon>Ecdysozoa</taxon>
        <taxon>Nematoda</taxon>
        <taxon>Enoplea</taxon>
        <taxon>Dorylaimia</taxon>
        <taxon>Trichinellida</taxon>
        <taxon>Trichuridae</taxon>
        <taxon>Trichuris</taxon>
    </lineage>
</organism>
<dbReference type="Pfam" id="PF17919">
    <property type="entry name" value="RT_RNaseH_2"/>
    <property type="match status" value="1"/>
</dbReference>
<dbReference type="InterPro" id="IPR050951">
    <property type="entry name" value="Retrovirus_Pol_polyprotein"/>
</dbReference>
<dbReference type="InterPro" id="IPR036397">
    <property type="entry name" value="RNaseH_sf"/>
</dbReference>
<dbReference type="InterPro" id="IPR012337">
    <property type="entry name" value="RNaseH-like_sf"/>
</dbReference>
<dbReference type="PANTHER" id="PTHR37984:SF12">
    <property type="entry name" value="RIBONUCLEASE H"/>
    <property type="match status" value="1"/>
</dbReference>
<dbReference type="InterPro" id="IPR001584">
    <property type="entry name" value="Integrase_cat-core"/>
</dbReference>
<dbReference type="AlphaFoldDB" id="A0A085MHF4"/>
<dbReference type="Gene3D" id="3.30.70.270">
    <property type="match status" value="2"/>
</dbReference>
<sequence length="1256" mass="140786">MPTVGCIDPFDVDQPASWDAYVERLKFFFEANGITDDGKKRATLLSVCGLPALSIAKSVVSPKSLSDVSYDYIVRALQCHFLPKPSVIYQRFHFQRRLQRDGEGIATYIAELRRLASDCNFGSNLEERLRDQFVCGLKDEDLQKRLLAHSELDLNDALREAVAAESASRQAKDIRSTNAENAEIPGTHQIRKGRDQRPPKAAGSSVRCSCASCGGEHPRNQCQFRNAICRWCSRKGHIEKVCRSKRAHNGPTASSSKGTTTKRAAANAVRHRASRSLTDVYEEGSILLATSGKRKKTITTVLLNGAPCHMEVDSGSDFTIVSMDTYRALWQGRGPPIKPCRQKNSRLSTTNSSPRVCTVNVSYGRAEGHLRLYIAKGRRTSLLGSDWFDALGIRLVGIHQINSDPVGAVLQEFPDIFRTDFGEYTGPPVSLRLDPTVAPIQLKARRVPIALVPKIDAEIDRLILQGIVEPTENAEWATPVVPVLKQNGEVRLCADYKCTINKALRQHPYPIPQVDRLLNSQAGGGIYAKLDLANAYHQIRVDDKSADAQTIVTHRGAFRVKRLQFGVCTAPGIFQSCMENFLRGLPGVTPYFDDILIKADSEVELAERLPAVFSRLRSAGLRVRKDKCHFGVRNVDLLGYRLDASGIHPTIEKVKAIHEAPTPKDKKELQGFLGLLNFYHNFLKDKATIAEPLHELLRGNTKWKWTQEHERAFKKIKLLLSDESLLVKFNETLPITLTCDASQYGIGAVLAHDMGKGREAPIAFYSRTMTPTERNYAQIDREALAIVSAVKKFHDYLYGHRFTIVTDHKPLLGLFTPSRATPQIYHRDCFLLRAYDYELVYRPGNAISHADGLSRLPLPSTNIAVPPLLEVSFLEELPSPPLRASEIASMSARGPIISRVLNWVSKGWPSSSVEERFLPFVRRQHELSCHMGCLLWGNRVVVPEAGRRVVLDELHLGQPGIVRMKGLARSYVWWPGIDKQIEERVKKCRPCQETRHFGPKAPTHPWEVTRAPWSRLHLDFAGRFQGRLFLIIVDSYSKWLEVLPVVAQSSKILICELRRVFATDGLPDTIVSDNGSPFTSSEFGEFLRRNAIRHARVAPYHPSSNGQAERMIQTAKDALRRMQSGDLSQQLASFLLSQHTLPCVTTGRSPAELLMNRRLRSRLDRLHPDWSSEHKREIEDNAPKTKPRLLDINEPVLVRTFSPGQNWTPATITHSTGPVSYRAQTTDGKIVHRQVDHILKDYSSGAEHTEIGPAES</sequence>
<keyword evidence="4" id="KW-0695">RNA-directed DNA polymerase</keyword>
<dbReference type="EC" id="2.7.7.49" evidence="1"/>
<dbReference type="Gene3D" id="3.30.420.10">
    <property type="entry name" value="Ribonuclease H-like superfamily/Ribonuclease H"/>
    <property type="match status" value="1"/>
</dbReference>
<dbReference type="Gene3D" id="3.10.10.10">
    <property type="entry name" value="HIV Type 1 Reverse Transcriptase, subunit A, domain 1"/>
    <property type="match status" value="1"/>
</dbReference>
<keyword evidence="3" id="KW-0378">Hydrolase</keyword>
<evidence type="ECO:0000256" key="3">
    <source>
        <dbReference type="ARBA" id="ARBA00022759"/>
    </source>
</evidence>
<protein>
    <recommendedName>
        <fullName evidence="1">RNA-directed DNA polymerase</fullName>
        <ecNumber evidence="1">2.7.7.49</ecNumber>
    </recommendedName>
</protein>
<dbReference type="FunFam" id="1.10.340.70:FF:000003">
    <property type="entry name" value="Protein CBG25708"/>
    <property type="match status" value="1"/>
</dbReference>
<dbReference type="Pfam" id="PF17921">
    <property type="entry name" value="Integrase_H2C2"/>
    <property type="match status" value="1"/>
</dbReference>
<dbReference type="InterPro" id="IPR021109">
    <property type="entry name" value="Peptidase_aspartic_dom_sf"/>
</dbReference>
<feature type="compositionally biased region" description="Polar residues" evidence="5">
    <location>
        <begin position="251"/>
        <end position="262"/>
    </location>
</feature>
<dbReference type="FunFam" id="3.30.70.270:FF:000026">
    <property type="entry name" value="Transposon Ty3-G Gag-Pol polyprotein"/>
    <property type="match status" value="1"/>
</dbReference>
<dbReference type="GO" id="GO:0004519">
    <property type="term" value="F:endonuclease activity"/>
    <property type="evidence" value="ECO:0007669"/>
    <property type="project" value="UniProtKB-KW"/>
</dbReference>
<name>A0A085MHF4_9BILA</name>
<keyword evidence="4" id="KW-0808">Transferase</keyword>
<feature type="region of interest" description="Disordered" evidence="5">
    <location>
        <begin position="243"/>
        <end position="271"/>
    </location>
</feature>
<evidence type="ECO:0000256" key="5">
    <source>
        <dbReference type="SAM" id="MobiDB-lite"/>
    </source>
</evidence>
<dbReference type="SUPFAM" id="SSF53098">
    <property type="entry name" value="Ribonuclease H-like"/>
    <property type="match status" value="1"/>
</dbReference>
<dbReference type="GO" id="GO:0003676">
    <property type="term" value="F:nucleic acid binding"/>
    <property type="evidence" value="ECO:0007669"/>
    <property type="project" value="InterPro"/>
</dbReference>
<dbReference type="CDD" id="cd09274">
    <property type="entry name" value="RNase_HI_RT_Ty3"/>
    <property type="match status" value="1"/>
</dbReference>
<evidence type="ECO:0000313" key="7">
    <source>
        <dbReference type="EMBL" id="KFD56650.1"/>
    </source>
</evidence>
<dbReference type="Pfam" id="PF00665">
    <property type="entry name" value="rve"/>
    <property type="match status" value="1"/>
</dbReference>
<dbReference type="PROSITE" id="PS50994">
    <property type="entry name" value="INTEGRASE"/>
    <property type="match status" value="1"/>
</dbReference>
<dbReference type="InterPro" id="IPR043128">
    <property type="entry name" value="Rev_trsase/Diguanyl_cyclase"/>
</dbReference>
<dbReference type="InterPro" id="IPR041588">
    <property type="entry name" value="Integrase_H2C2"/>
</dbReference>
<keyword evidence="3" id="KW-0255">Endonuclease</keyword>
<dbReference type="PANTHER" id="PTHR37984">
    <property type="entry name" value="PROTEIN CBG26694"/>
    <property type="match status" value="1"/>
</dbReference>
<proteinExistence type="predicted"/>
<accession>A0A085MHF4</accession>
<keyword evidence="2" id="KW-0540">Nuclease</keyword>
<dbReference type="FunFam" id="3.30.420.10:FF:000063">
    <property type="entry name" value="Retrovirus-related Pol polyprotein from transposon 297-like Protein"/>
    <property type="match status" value="1"/>
</dbReference>
<dbReference type="GO" id="GO:0015074">
    <property type="term" value="P:DNA integration"/>
    <property type="evidence" value="ECO:0007669"/>
    <property type="project" value="InterPro"/>
</dbReference>
<dbReference type="InterPro" id="IPR043502">
    <property type="entry name" value="DNA/RNA_pol_sf"/>
</dbReference>
<reference evidence="7 8" key="1">
    <citation type="journal article" date="2014" name="Nat. Genet.">
        <title>Genome and transcriptome of the porcine whipworm Trichuris suis.</title>
        <authorList>
            <person name="Jex A.R."/>
            <person name="Nejsum P."/>
            <person name="Schwarz E.M."/>
            <person name="Hu L."/>
            <person name="Young N.D."/>
            <person name="Hall R.S."/>
            <person name="Korhonen P.K."/>
            <person name="Liao S."/>
            <person name="Thamsborg S."/>
            <person name="Xia J."/>
            <person name="Xu P."/>
            <person name="Wang S."/>
            <person name="Scheerlinck J.P."/>
            <person name="Hofmann A."/>
            <person name="Sternberg P.W."/>
            <person name="Wang J."/>
            <person name="Gasser R.B."/>
        </authorList>
    </citation>
    <scope>NUCLEOTIDE SEQUENCE [LARGE SCALE GENOMIC DNA]</scope>
    <source>
        <strain evidence="7">DCEP-RM93M</strain>
    </source>
</reference>